<evidence type="ECO:0000256" key="1">
    <source>
        <dbReference type="SAM" id="MobiDB-lite"/>
    </source>
</evidence>
<feature type="non-terminal residue" evidence="2">
    <location>
        <position position="1"/>
    </location>
</feature>
<evidence type="ECO:0000313" key="2">
    <source>
        <dbReference type="EMBL" id="CAF5124741.1"/>
    </source>
</evidence>
<dbReference type="EMBL" id="CAJOBH010245903">
    <property type="protein sequence ID" value="CAF5124741.1"/>
    <property type="molecule type" value="Genomic_DNA"/>
</dbReference>
<accession>A0A8S3FIV8</accession>
<sequence length="167" mass="18984">NGVAAYQALREVQYMVKNKENERQTRKSLTFDDDLSEGDSDDDKSSEEVIDLDNSSLPISVTTDKNNTRPSKRPLSNSFNKTAREKSSKRICNKLFPLEDGGNKEIVMLLKASLSLNQDVIKSVDQSSKDIKHMLVSMEKLDTKMNILFDNQKKMQRALIKKGKQEL</sequence>
<protein>
    <submittedName>
        <fullName evidence="2">Uncharacterized protein</fullName>
    </submittedName>
</protein>
<reference evidence="2" key="1">
    <citation type="submission" date="2021-02" db="EMBL/GenBank/DDBJ databases">
        <authorList>
            <person name="Nowell W R."/>
        </authorList>
    </citation>
    <scope>NUCLEOTIDE SEQUENCE</scope>
</reference>
<organism evidence="2 3">
    <name type="scientific">Rotaria magnacalcarata</name>
    <dbReference type="NCBI Taxonomy" id="392030"/>
    <lineage>
        <taxon>Eukaryota</taxon>
        <taxon>Metazoa</taxon>
        <taxon>Spiralia</taxon>
        <taxon>Gnathifera</taxon>
        <taxon>Rotifera</taxon>
        <taxon>Eurotatoria</taxon>
        <taxon>Bdelloidea</taxon>
        <taxon>Philodinida</taxon>
        <taxon>Philodinidae</taxon>
        <taxon>Rotaria</taxon>
    </lineage>
</organism>
<proteinExistence type="predicted"/>
<feature type="compositionally biased region" description="Acidic residues" evidence="1">
    <location>
        <begin position="31"/>
        <end position="51"/>
    </location>
</feature>
<dbReference type="Proteomes" id="UP000681967">
    <property type="component" value="Unassembled WGS sequence"/>
</dbReference>
<name>A0A8S3FIV8_9BILA</name>
<feature type="compositionally biased region" description="Polar residues" evidence="1">
    <location>
        <begin position="53"/>
        <end position="81"/>
    </location>
</feature>
<feature type="region of interest" description="Disordered" evidence="1">
    <location>
        <begin position="18"/>
        <end position="85"/>
    </location>
</feature>
<comment type="caution">
    <text evidence="2">The sequence shown here is derived from an EMBL/GenBank/DDBJ whole genome shotgun (WGS) entry which is preliminary data.</text>
</comment>
<evidence type="ECO:0000313" key="3">
    <source>
        <dbReference type="Proteomes" id="UP000681967"/>
    </source>
</evidence>
<gene>
    <name evidence="2" type="ORF">BYL167_LOCUS67597</name>
</gene>
<dbReference type="AlphaFoldDB" id="A0A8S3FIV8"/>